<gene>
    <name evidence="4" type="primary">WDR25</name>
</gene>
<dbReference type="PROSITE" id="PS50082">
    <property type="entry name" value="WD_REPEATS_2"/>
    <property type="match status" value="2"/>
</dbReference>
<name>A0AAJ7TQP5_PETMA</name>
<reference evidence="4" key="1">
    <citation type="submission" date="2025-08" db="UniProtKB">
        <authorList>
            <consortium name="RefSeq"/>
        </authorList>
    </citation>
    <scope>IDENTIFICATION</scope>
    <source>
        <tissue evidence="4">Sperm</tissue>
    </source>
</reference>
<dbReference type="RefSeq" id="XP_032820892.1">
    <property type="nucleotide sequence ID" value="XM_032965001.1"/>
</dbReference>
<dbReference type="PANTHER" id="PTHR44566:SF1">
    <property type="entry name" value="WD REPEAT-CONTAINING PROTEIN 25"/>
    <property type="match status" value="1"/>
</dbReference>
<dbReference type="InterPro" id="IPR001680">
    <property type="entry name" value="WD40_rpt"/>
</dbReference>
<organism evidence="3 4">
    <name type="scientific">Petromyzon marinus</name>
    <name type="common">Sea lamprey</name>
    <dbReference type="NCBI Taxonomy" id="7757"/>
    <lineage>
        <taxon>Eukaryota</taxon>
        <taxon>Metazoa</taxon>
        <taxon>Chordata</taxon>
        <taxon>Craniata</taxon>
        <taxon>Vertebrata</taxon>
        <taxon>Cyclostomata</taxon>
        <taxon>Hyperoartia</taxon>
        <taxon>Petromyzontiformes</taxon>
        <taxon>Petromyzontidae</taxon>
        <taxon>Petromyzon</taxon>
    </lineage>
</organism>
<feature type="compositionally biased region" description="Basic and acidic residues" evidence="2">
    <location>
        <begin position="167"/>
        <end position="180"/>
    </location>
</feature>
<feature type="repeat" description="WD" evidence="1">
    <location>
        <begin position="256"/>
        <end position="291"/>
    </location>
</feature>
<keyword evidence="3" id="KW-1185">Reference proteome</keyword>
<evidence type="ECO:0000256" key="2">
    <source>
        <dbReference type="SAM" id="MobiDB-lite"/>
    </source>
</evidence>
<dbReference type="AlphaFoldDB" id="A0AAJ7TQP5"/>
<dbReference type="CDD" id="cd00200">
    <property type="entry name" value="WD40"/>
    <property type="match status" value="1"/>
</dbReference>
<keyword evidence="1" id="KW-0853">WD repeat</keyword>
<evidence type="ECO:0000313" key="3">
    <source>
        <dbReference type="Proteomes" id="UP001318040"/>
    </source>
</evidence>
<protein>
    <submittedName>
        <fullName evidence="4">WD repeat-containing protein 25</fullName>
    </submittedName>
</protein>
<accession>A0AAJ7TQP5</accession>
<dbReference type="InterPro" id="IPR053053">
    <property type="entry name" value="WD_repeat_protein"/>
</dbReference>
<dbReference type="PANTHER" id="PTHR44566">
    <property type="entry name" value="TRANSDUCIN/WD40 REPEAT-LIKE SUPERFAMILY PROTEIN"/>
    <property type="match status" value="1"/>
</dbReference>
<dbReference type="Gene3D" id="2.130.10.10">
    <property type="entry name" value="YVTN repeat-like/Quinoprotein amine dehydrogenase"/>
    <property type="match status" value="1"/>
</dbReference>
<dbReference type="InterPro" id="IPR015943">
    <property type="entry name" value="WD40/YVTN_repeat-like_dom_sf"/>
</dbReference>
<feature type="repeat" description="WD" evidence="1">
    <location>
        <begin position="546"/>
        <end position="559"/>
    </location>
</feature>
<feature type="region of interest" description="Disordered" evidence="2">
    <location>
        <begin position="102"/>
        <end position="192"/>
    </location>
</feature>
<dbReference type="SUPFAM" id="SSF50978">
    <property type="entry name" value="WD40 repeat-like"/>
    <property type="match status" value="1"/>
</dbReference>
<dbReference type="Proteomes" id="UP001318040">
    <property type="component" value="Chromosome 33"/>
</dbReference>
<dbReference type="KEGG" id="pmrn:116948381"/>
<dbReference type="CTD" id="79446"/>
<dbReference type="PROSITE" id="PS50294">
    <property type="entry name" value="WD_REPEATS_REGION"/>
    <property type="match status" value="1"/>
</dbReference>
<evidence type="ECO:0000256" key="1">
    <source>
        <dbReference type="PROSITE-ProRule" id="PRU00221"/>
    </source>
</evidence>
<proteinExistence type="predicted"/>
<evidence type="ECO:0000313" key="4">
    <source>
        <dbReference type="RefSeq" id="XP_032820892.1"/>
    </source>
</evidence>
<feature type="compositionally biased region" description="Basic and acidic residues" evidence="2">
    <location>
        <begin position="107"/>
        <end position="116"/>
    </location>
</feature>
<dbReference type="SMART" id="SM00320">
    <property type="entry name" value="WD40"/>
    <property type="match status" value="6"/>
</dbReference>
<sequence length="559" mass="58800">MKALLAYGDSDSDAEECDIGECGRTSKPGQKASSSLQVIAESTSHGVVGIIGTKSGTASSNSSSSWLGLNSLSTVNTWAQHIDAPKPWTSSPTPWPLFAQKQATAEQRAHGLEHSPKGKTTHAAPRRPYVPKRQRLSDQDTRPPESPSRGASPLFGAIRPYVSKRQRLGDAGDAADRGGASEDGNAAAAGGGGGAGGIGMGQGGIGGIDGGRAQTTSGGGAADHSALIRGISPVVAPYLDCKYSGTQLTSRVYLELAGHGGAVNALRWCPVRTQSHLLLTASMDKTVKVWDGVGHGLCVQTLRHHTAAVRSALWMPCGGRVLTGGFDSATCLSDVETGQVMARIDHGSQIMCLALHPCQPNLFISGGFSSAAKAWDLRTCKALREFRAPCQQVLAMLFLRGGDEFISSTDAVSRDSPDRTLLAWDLGTGARISNQIFHERYTCPSLCLHPREPVFAAQTNGNYIAVFSAQRPYSMDKKKRFEGHTVEGYGVACEFSRDGSLLGTGSADGSARFYCPRSGRLLASLAAHAGGPCLSATFHPVLPRTLATAGWDGGVRVWN</sequence>
<dbReference type="InterPro" id="IPR036322">
    <property type="entry name" value="WD40_repeat_dom_sf"/>
</dbReference>
<dbReference type="Pfam" id="PF00400">
    <property type="entry name" value="WD40"/>
    <property type="match status" value="4"/>
</dbReference>